<dbReference type="AlphaFoldDB" id="A0A0D6QUZ2"/>
<feature type="region of interest" description="Disordered" evidence="4">
    <location>
        <begin position="755"/>
        <end position="774"/>
    </location>
</feature>
<dbReference type="InterPro" id="IPR007319">
    <property type="entry name" value="WDR36/Utp21_C"/>
</dbReference>
<dbReference type="PANTHER" id="PTHR22840">
    <property type="entry name" value="WD REPEAT-CONTAINING PROTEIN 36"/>
    <property type="match status" value="1"/>
</dbReference>
<dbReference type="Pfam" id="PF25171">
    <property type="entry name" value="Beta-prop_WDR36-Utp21_1st"/>
    <property type="match status" value="1"/>
</dbReference>
<feature type="repeat" description="WD" evidence="3">
    <location>
        <begin position="553"/>
        <end position="594"/>
    </location>
</feature>
<protein>
    <submittedName>
        <fullName evidence="7">Uncharacterized protein</fullName>
    </submittedName>
</protein>
<dbReference type="InterPro" id="IPR011047">
    <property type="entry name" value="Quinoprotein_ADH-like_sf"/>
</dbReference>
<dbReference type="PROSITE" id="PS50082">
    <property type="entry name" value="WD_REPEATS_2"/>
    <property type="match status" value="4"/>
</dbReference>
<keyword evidence="2" id="KW-0677">Repeat</keyword>
<name>A0A0D6QUZ2_ARACU</name>
<reference evidence="7" key="1">
    <citation type="submission" date="2015-03" db="EMBL/GenBank/DDBJ databases">
        <title>A transcriptome of Araucaria cunninghamii, an australian fine timber species.</title>
        <authorList>
            <person name="Jing Yi C.J.Y."/>
            <person name="Yin San L.Y.S."/>
            <person name="Abdul Karim S.S."/>
            <person name="Wan Azmi N.N."/>
            <person name="Hercus R.R."/>
            <person name="Croft L.L."/>
        </authorList>
    </citation>
    <scope>NUCLEOTIDE SEQUENCE</scope>
    <source>
        <strain evidence="7">MI0301</strain>
        <tissue evidence="7">Leaf</tissue>
    </source>
</reference>
<dbReference type="GO" id="GO:0006364">
    <property type="term" value="P:rRNA processing"/>
    <property type="evidence" value="ECO:0007669"/>
    <property type="project" value="InterPro"/>
</dbReference>
<evidence type="ECO:0000256" key="4">
    <source>
        <dbReference type="SAM" id="MobiDB-lite"/>
    </source>
</evidence>
<evidence type="ECO:0000256" key="2">
    <source>
        <dbReference type="ARBA" id="ARBA00022737"/>
    </source>
</evidence>
<dbReference type="PROSITE" id="PS00678">
    <property type="entry name" value="WD_REPEATS_1"/>
    <property type="match status" value="2"/>
</dbReference>
<dbReference type="InterPro" id="IPR019775">
    <property type="entry name" value="WD40_repeat_CS"/>
</dbReference>
<dbReference type="FunFam" id="2.130.10.10:FF:000109">
    <property type="entry name" value="WD repeat domain 36"/>
    <property type="match status" value="1"/>
</dbReference>
<feature type="repeat" description="WD" evidence="3">
    <location>
        <begin position="220"/>
        <end position="262"/>
    </location>
</feature>
<dbReference type="PROSITE" id="PS50294">
    <property type="entry name" value="WD_REPEATS_REGION"/>
    <property type="match status" value="3"/>
</dbReference>
<feature type="repeat" description="WD" evidence="3">
    <location>
        <begin position="264"/>
        <end position="295"/>
    </location>
</feature>
<evidence type="ECO:0000256" key="1">
    <source>
        <dbReference type="ARBA" id="ARBA00022574"/>
    </source>
</evidence>
<keyword evidence="1 3" id="KW-0853">WD repeat</keyword>
<dbReference type="InterPro" id="IPR020472">
    <property type="entry name" value="WD40_PAC1"/>
</dbReference>
<dbReference type="GO" id="GO:0032040">
    <property type="term" value="C:small-subunit processome"/>
    <property type="evidence" value="ECO:0007669"/>
    <property type="project" value="InterPro"/>
</dbReference>
<feature type="repeat" description="WD" evidence="3">
    <location>
        <begin position="470"/>
        <end position="504"/>
    </location>
</feature>
<evidence type="ECO:0000259" key="5">
    <source>
        <dbReference type="Pfam" id="PF04192"/>
    </source>
</evidence>
<dbReference type="InterPro" id="IPR015943">
    <property type="entry name" value="WD40/YVTN_repeat-like_dom_sf"/>
</dbReference>
<dbReference type="InterPro" id="IPR036322">
    <property type="entry name" value="WD40_repeat_dom_sf"/>
</dbReference>
<dbReference type="PRINTS" id="PR00320">
    <property type="entry name" value="GPROTEINBRPT"/>
</dbReference>
<evidence type="ECO:0000256" key="3">
    <source>
        <dbReference type="PROSITE-ProRule" id="PRU00221"/>
    </source>
</evidence>
<evidence type="ECO:0000313" key="7">
    <source>
        <dbReference type="EMBL" id="JAG95412.1"/>
    </source>
</evidence>
<dbReference type="InterPro" id="IPR059157">
    <property type="entry name" value="WDR36-Utp21_N"/>
</dbReference>
<organism evidence="7">
    <name type="scientific">Araucaria cunninghamii</name>
    <name type="common">Hoop pine</name>
    <name type="synonym">Moreton Bay pine</name>
    <dbReference type="NCBI Taxonomy" id="56994"/>
    <lineage>
        <taxon>Eukaryota</taxon>
        <taxon>Viridiplantae</taxon>
        <taxon>Streptophyta</taxon>
        <taxon>Embryophyta</taxon>
        <taxon>Tracheophyta</taxon>
        <taxon>Spermatophyta</taxon>
        <taxon>Pinopsida</taxon>
        <taxon>Pinidae</taxon>
        <taxon>Conifers II</taxon>
        <taxon>Araucariales</taxon>
        <taxon>Araucariaceae</taxon>
        <taxon>Araucaria</taxon>
    </lineage>
</organism>
<proteinExistence type="predicted"/>
<dbReference type="GO" id="GO:0034388">
    <property type="term" value="C:Pwp2p-containing subcomplex of 90S preribosome"/>
    <property type="evidence" value="ECO:0007669"/>
    <property type="project" value="TreeGrafter"/>
</dbReference>
<dbReference type="PANTHER" id="PTHR22840:SF12">
    <property type="entry name" value="WD REPEAT-CONTAINING PROTEIN 36"/>
    <property type="match status" value="1"/>
</dbReference>
<dbReference type="SUPFAM" id="SSF50998">
    <property type="entry name" value="Quinoprotein alcohol dehydrogenase-like"/>
    <property type="match status" value="1"/>
</dbReference>
<sequence length="918" mass="102571">MGIFEPFRALGYITDGTSFAVQRRGMETFVTVSTGKAWQIYNCAKLNVVLAGPQMEKKIRALSSWRDFTFAATGYDIVVFRRAHKVVTWSGHRAKVAFLLLFGKHVLSLDLQGCLCIWTAVELNPKEALVGKLQLGEKFSPSCIMHPDTYLNKVLIGSEEGTLQLWNINTQKKLYEFKGWGSSIQCCVSSPALDVVGIGCSDGKIHVHNLRYDEEVVTFTHTTRGAVTALAFRTDGQPLLAAGGSSGVISVWNLEKRKLQSVIKDAHYSSICSLHFFANEPVLMSSATDNSIKMWIFDTSDGEARLLRFRSGHSAPPTCIRYYGKGRHILSAGQDRAFRIFSVIQDQQSKELSQGHVAKRAKKLKVKEEEVKLPPVIAFDAAEIRERDWCNVVTCHLDDPCAYTWRLQNFVIGEHILRPSCEIPTPVKACSISTCGNFAVLGTEGGWIERFNLQSGYSRGSYVDIGEEEPCGHHGAVVGLACEATNTFLISGGYNGDIKVWDFKCRELKFRWEVGAPLVKMIYHPGNGLLATSADDMILRLFDVTAMRLVRKFVGHIDRVTDLCFSEDGKWLLSSSMDGTIRVWDVISSRQLDAMHVDAAPTAVSLSPNMDMLATTHVNRNGIYLWANRMMYSRAEDIDSFMSGKQVVKVSMPTVSTRGELEDNEQNRMLVAQPDAKRPDVSNNLSGDSYLAQLTPELVTLAMLPKTQWQSLVNLDIIKMRNKPIEPPKKPEKAPFFLPSLPTLSGERIFIPSSVNDSGIQNETDNNRTVAQSGSNKGGEGFVGFMQLLESTAESKNFASFTDYLKSLSPSALDLELRMLQIIDNGNITESEHGVELKGIGMLLDYFVYEVSRNNNFEFLQALIRLFLKIHGETIRRQASLQEKARQLLKLQTSTWQRLDTSFQNARCMITFLSNSQF</sequence>
<dbReference type="Pfam" id="PF04192">
    <property type="entry name" value="Utp21"/>
    <property type="match status" value="1"/>
</dbReference>
<dbReference type="EMBL" id="GCKF01040634">
    <property type="protein sequence ID" value="JAG95412.1"/>
    <property type="molecule type" value="Transcribed_RNA"/>
</dbReference>
<dbReference type="SMART" id="SM00320">
    <property type="entry name" value="WD40"/>
    <property type="match status" value="10"/>
</dbReference>
<feature type="domain" description="WDR36/Utp21 C-terminal" evidence="5">
    <location>
        <begin position="693"/>
        <end position="914"/>
    </location>
</feature>
<dbReference type="SUPFAM" id="SSF50978">
    <property type="entry name" value="WD40 repeat-like"/>
    <property type="match status" value="1"/>
</dbReference>
<dbReference type="Gene3D" id="2.130.10.10">
    <property type="entry name" value="YVTN repeat-like/Quinoprotein amine dehydrogenase"/>
    <property type="match status" value="2"/>
</dbReference>
<dbReference type="InterPro" id="IPR001680">
    <property type="entry name" value="WD40_rpt"/>
</dbReference>
<accession>A0A0D6QUZ2</accession>
<dbReference type="FunFam" id="2.130.10.10:FF:000200">
    <property type="entry name" value="U3 small nucleolar RNA-associated protein 21"/>
    <property type="match status" value="1"/>
</dbReference>
<evidence type="ECO:0000259" key="6">
    <source>
        <dbReference type="Pfam" id="PF25171"/>
    </source>
</evidence>
<feature type="domain" description="WDR36/Utp21 N-terminal" evidence="6">
    <location>
        <begin position="30"/>
        <end position="298"/>
    </location>
</feature>
<dbReference type="Pfam" id="PF25168">
    <property type="entry name" value="Beta-prop_WDR36-Utp21_2nd"/>
    <property type="match status" value="1"/>
</dbReference>